<keyword evidence="7" id="KW-0234">DNA repair</keyword>
<keyword evidence="7" id="KW-0460">Magnesium</keyword>
<evidence type="ECO:0000256" key="7">
    <source>
        <dbReference type="HAMAP-Rule" id="MF_01113"/>
    </source>
</evidence>
<feature type="site" description="Substrate discrimination" evidence="7">
    <location>
        <position position="49"/>
    </location>
</feature>
<evidence type="ECO:0000313" key="11">
    <source>
        <dbReference type="Proteomes" id="UP001203284"/>
    </source>
</evidence>
<protein>
    <recommendedName>
        <fullName evidence="7">DNA polymerase IV</fullName>
        <shortName evidence="7">Pol IV</shortName>
        <ecNumber evidence="7">2.7.7.7</ecNumber>
    </recommendedName>
</protein>
<keyword evidence="3 7" id="KW-0515">Mutator protein</keyword>
<dbReference type="SUPFAM" id="SSF100879">
    <property type="entry name" value="Lesion bypass DNA polymerase (Y-family), little finger domain"/>
    <property type="match status" value="1"/>
</dbReference>
<dbReference type="Gene3D" id="3.30.1490.100">
    <property type="entry name" value="DNA polymerase, Y-family, little finger domain"/>
    <property type="match status" value="1"/>
</dbReference>
<sequence>MAGQPGFCRDCLARSIRNGRCAACGSPRAVQHDELFDLHIAHIDCDAFYAAVEKRDDPSLRDKPLIIGGGRRGVVSTACYIARIYGVRSAMPMFKALQLCPDAVVIRPNMAKYAAVGREVRERMLHLTPLVEPLSIDEAFLDLAGTERLHGEPPAIALARLAGEVEREIGITLSVGLAPNKFLAKIASDLDKPRGFAVIGQAEARAFLGPRPVGTIWGVGRATQERLGRDGYRLIADLQSADEAELARRYGAEGLRLARLARGDDSRRVNPERETKSISSETTFDSDVVDFRALEQHLFALAQKVSGRMKKAGFAGRTVTLKLKTSDFRLLTRARSLEDPTQLAHRIFAAARDLLIREATGVTRYRLIGVGLSELCDPALADPPDLIDPGQAKRSAAERAMDALRSKFGGDAITPGILLDGRRNAAKPETPISDKAPPAVPRTR</sequence>
<keyword evidence="7" id="KW-0963">Cytoplasm</keyword>
<dbReference type="GO" id="GO:0003887">
    <property type="term" value="F:DNA-directed DNA polymerase activity"/>
    <property type="evidence" value="ECO:0007669"/>
    <property type="project" value="UniProtKB-EC"/>
</dbReference>
<evidence type="ECO:0000259" key="9">
    <source>
        <dbReference type="PROSITE" id="PS50173"/>
    </source>
</evidence>
<dbReference type="NCBIfam" id="NF002677">
    <property type="entry name" value="PRK02406.1"/>
    <property type="match status" value="1"/>
</dbReference>
<proteinExistence type="inferred from homology"/>
<keyword evidence="7" id="KW-0235">DNA replication</keyword>
<name>A0ABT0DCB0_9HYPH</name>
<dbReference type="InterPro" id="IPR036775">
    <property type="entry name" value="DNA_pol_Y-fam_lit_finger_sf"/>
</dbReference>
<dbReference type="Proteomes" id="UP001203284">
    <property type="component" value="Unassembled WGS sequence"/>
</dbReference>
<comment type="similarity">
    <text evidence="1 7">Belongs to the DNA polymerase type-Y family.</text>
</comment>
<keyword evidence="11" id="KW-1185">Reference proteome</keyword>
<evidence type="ECO:0000256" key="3">
    <source>
        <dbReference type="ARBA" id="ARBA00022457"/>
    </source>
</evidence>
<reference evidence="10 11" key="1">
    <citation type="submission" date="2022-04" db="EMBL/GenBank/DDBJ databases">
        <authorList>
            <person name="Grouzdev D.S."/>
            <person name="Pantiukh K.S."/>
            <person name="Krutkina M.S."/>
        </authorList>
    </citation>
    <scope>NUCLEOTIDE SEQUENCE [LARGE SCALE GENOMIC DNA]</scope>
    <source>
        <strain evidence="10 11">6x-1</strain>
    </source>
</reference>
<keyword evidence="7 10" id="KW-0548">Nucleotidyltransferase</keyword>
<evidence type="ECO:0000256" key="2">
    <source>
        <dbReference type="ARBA" id="ARBA00011245"/>
    </source>
</evidence>
<comment type="caution">
    <text evidence="10">The sequence shown here is derived from an EMBL/GenBank/DDBJ whole genome shotgun (WGS) entry which is preliminary data.</text>
</comment>
<comment type="catalytic activity">
    <reaction evidence="6 7">
        <text>DNA(n) + a 2'-deoxyribonucleoside 5'-triphosphate = DNA(n+1) + diphosphate</text>
        <dbReference type="Rhea" id="RHEA:22508"/>
        <dbReference type="Rhea" id="RHEA-COMP:17339"/>
        <dbReference type="Rhea" id="RHEA-COMP:17340"/>
        <dbReference type="ChEBI" id="CHEBI:33019"/>
        <dbReference type="ChEBI" id="CHEBI:61560"/>
        <dbReference type="ChEBI" id="CHEBI:173112"/>
        <dbReference type="EC" id="2.7.7.7"/>
    </reaction>
</comment>
<keyword evidence="7" id="KW-0479">Metal-binding</keyword>
<feature type="region of interest" description="Disordered" evidence="8">
    <location>
        <begin position="415"/>
        <end position="444"/>
    </location>
</feature>
<dbReference type="InterPro" id="IPR001126">
    <property type="entry name" value="UmuC"/>
</dbReference>
<dbReference type="PROSITE" id="PS50173">
    <property type="entry name" value="UMUC"/>
    <property type="match status" value="1"/>
</dbReference>
<evidence type="ECO:0000256" key="5">
    <source>
        <dbReference type="ARBA" id="ARBA00025589"/>
    </source>
</evidence>
<dbReference type="Gene3D" id="3.30.70.270">
    <property type="match status" value="1"/>
</dbReference>
<feature type="binding site" evidence="7">
    <location>
        <position position="44"/>
    </location>
    <ligand>
        <name>Mg(2+)</name>
        <dbReference type="ChEBI" id="CHEBI:18420"/>
    </ligand>
</feature>
<dbReference type="Gene3D" id="1.10.150.20">
    <property type="entry name" value="5' to 3' exonuclease, C-terminal subdomain"/>
    <property type="match status" value="1"/>
</dbReference>
<evidence type="ECO:0000313" key="10">
    <source>
        <dbReference type="EMBL" id="MCK0197590.1"/>
    </source>
</evidence>
<dbReference type="Pfam" id="PF00817">
    <property type="entry name" value="IMS"/>
    <property type="match status" value="1"/>
</dbReference>
<dbReference type="EC" id="2.7.7.7" evidence="7"/>
<dbReference type="InterPro" id="IPR043128">
    <property type="entry name" value="Rev_trsase/Diguanyl_cyclase"/>
</dbReference>
<comment type="cofactor">
    <cofactor evidence="7">
        <name>Mg(2+)</name>
        <dbReference type="ChEBI" id="CHEBI:18420"/>
    </cofactor>
    <text evidence="7">Binds 2 magnesium ions per subunit.</text>
</comment>
<comment type="function">
    <text evidence="5 7">Poorly processive, error-prone DNA polymerase involved in untargeted mutagenesis. Copies undamaged DNA at stalled replication forks, which arise in vivo from mismatched or misaligned primer ends. These misaligned primers can be extended by PolIV. Exhibits no 3'-5' exonuclease (proofreading) activity. May be involved in translesional synthesis, in conjunction with the beta clamp from PolIII.</text>
</comment>
<dbReference type="InterPro" id="IPR022880">
    <property type="entry name" value="DNApol_IV"/>
</dbReference>
<feature type="binding site" evidence="7">
    <location>
        <position position="137"/>
    </location>
    <ligand>
        <name>Mg(2+)</name>
        <dbReference type="ChEBI" id="CHEBI:18420"/>
    </ligand>
</feature>
<comment type="subcellular location">
    <subcellularLocation>
        <location evidence="7">Cytoplasm</location>
    </subcellularLocation>
</comment>
<evidence type="ECO:0000256" key="4">
    <source>
        <dbReference type="ARBA" id="ARBA00022932"/>
    </source>
</evidence>
<evidence type="ECO:0000256" key="1">
    <source>
        <dbReference type="ARBA" id="ARBA00010945"/>
    </source>
</evidence>
<keyword evidence="7" id="KW-0227">DNA damage</keyword>
<dbReference type="InterPro" id="IPR050116">
    <property type="entry name" value="DNA_polymerase-Y"/>
</dbReference>
<comment type="subunit">
    <text evidence="2 7">Monomer.</text>
</comment>
<gene>
    <name evidence="7" type="primary">dinB</name>
    <name evidence="10" type="ORF">MWN34_11770</name>
</gene>
<dbReference type="PANTHER" id="PTHR11076">
    <property type="entry name" value="DNA REPAIR POLYMERASE UMUC / TRANSFERASE FAMILY MEMBER"/>
    <property type="match status" value="1"/>
</dbReference>
<dbReference type="EMBL" id="JALKCH010000007">
    <property type="protein sequence ID" value="MCK0197590.1"/>
    <property type="molecule type" value="Genomic_DNA"/>
</dbReference>
<dbReference type="NCBIfam" id="NF002751">
    <property type="entry name" value="PRK02794.1"/>
    <property type="match status" value="1"/>
</dbReference>
<dbReference type="Gene3D" id="3.40.1170.60">
    <property type="match status" value="1"/>
</dbReference>
<dbReference type="RefSeq" id="WP_247029443.1">
    <property type="nucleotide sequence ID" value="NZ_JALKCH010000007.1"/>
</dbReference>
<dbReference type="InterPro" id="IPR043502">
    <property type="entry name" value="DNA/RNA_pol_sf"/>
</dbReference>
<dbReference type="HAMAP" id="MF_01113">
    <property type="entry name" value="DNApol_IV"/>
    <property type="match status" value="1"/>
</dbReference>
<feature type="domain" description="UmuC" evidence="9">
    <location>
        <begin position="40"/>
        <end position="220"/>
    </location>
</feature>
<organism evidence="10 11">
    <name type="scientific">Ancylobacter crimeensis</name>
    <dbReference type="NCBI Taxonomy" id="2579147"/>
    <lineage>
        <taxon>Bacteria</taxon>
        <taxon>Pseudomonadati</taxon>
        <taxon>Pseudomonadota</taxon>
        <taxon>Alphaproteobacteria</taxon>
        <taxon>Hyphomicrobiales</taxon>
        <taxon>Xanthobacteraceae</taxon>
        <taxon>Ancylobacter</taxon>
    </lineage>
</organism>
<keyword evidence="7" id="KW-0238">DNA-binding</keyword>
<keyword evidence="4 7" id="KW-0239">DNA-directed DNA polymerase</keyword>
<keyword evidence="7 10" id="KW-0808">Transferase</keyword>
<accession>A0ABT0DCB0</accession>
<dbReference type="SUPFAM" id="SSF56672">
    <property type="entry name" value="DNA/RNA polymerases"/>
    <property type="match status" value="1"/>
</dbReference>
<evidence type="ECO:0000256" key="8">
    <source>
        <dbReference type="SAM" id="MobiDB-lite"/>
    </source>
</evidence>
<dbReference type="CDD" id="cd03586">
    <property type="entry name" value="PolY_Pol_IV_kappa"/>
    <property type="match status" value="1"/>
</dbReference>
<dbReference type="InterPro" id="IPR017961">
    <property type="entry name" value="DNA_pol_Y-fam_little_finger"/>
</dbReference>
<feature type="active site" evidence="7">
    <location>
        <position position="138"/>
    </location>
</feature>
<evidence type="ECO:0000256" key="6">
    <source>
        <dbReference type="ARBA" id="ARBA00049244"/>
    </source>
</evidence>
<dbReference type="PANTHER" id="PTHR11076:SF33">
    <property type="entry name" value="DNA POLYMERASE KAPPA"/>
    <property type="match status" value="1"/>
</dbReference>
<dbReference type="Pfam" id="PF11799">
    <property type="entry name" value="IMS_C"/>
    <property type="match status" value="1"/>
</dbReference>